<proteinExistence type="predicted"/>
<protein>
    <submittedName>
        <fullName evidence="1">Uncharacterized protein</fullName>
    </submittedName>
</protein>
<gene>
    <name evidence="1" type="ORF">QAD02_022859</name>
</gene>
<keyword evidence="2" id="KW-1185">Reference proteome</keyword>
<sequence>MMGRLERSMVIVTILFSSSAVDTFEKSKNFQLVDKSNGFSSIYYPENFITDGGVLIYSKCDHTFLPKEAHCMMIAKSMSEKSPTRRMKYRITPEEDKKLMEKDAFTVGLEPLGDPNKILITWIERDNLTIDTEWISEYQTIAILDMFDGSLKRLQFASSLQRPTTRVKTNIVLYENEFDVVTDDKAHCKDSNWWTKCWIRFDKDAKRVTEPMKFPSTMRLIEISSISRESDSNGFFVVGQSLPTALGPYIFGASQVSAKGKNITFRVDETTENSTLFIPTISTTHQHLTFCIQRKEDLNYDKPIVRCKQFTLNQVEAKISSKFKVPKELEYASAFNLPGGGFILLTLGCDDKSNPNSCKFRIARINSKDQKSMSTAWKFQCTGDHDLAINFKKVKDEYCFYFLCHSKIDKSSLSQETELNYHERCISFPLHLQRK</sequence>
<accession>A0ACC2PUG1</accession>
<dbReference type="EMBL" id="CM056741">
    <property type="protein sequence ID" value="KAJ8687065.1"/>
    <property type="molecule type" value="Genomic_DNA"/>
</dbReference>
<comment type="caution">
    <text evidence="1">The sequence shown here is derived from an EMBL/GenBank/DDBJ whole genome shotgun (WGS) entry which is preliminary data.</text>
</comment>
<organism evidence="1 2">
    <name type="scientific">Eretmocerus hayati</name>
    <dbReference type="NCBI Taxonomy" id="131215"/>
    <lineage>
        <taxon>Eukaryota</taxon>
        <taxon>Metazoa</taxon>
        <taxon>Ecdysozoa</taxon>
        <taxon>Arthropoda</taxon>
        <taxon>Hexapoda</taxon>
        <taxon>Insecta</taxon>
        <taxon>Pterygota</taxon>
        <taxon>Neoptera</taxon>
        <taxon>Endopterygota</taxon>
        <taxon>Hymenoptera</taxon>
        <taxon>Apocrita</taxon>
        <taxon>Proctotrupomorpha</taxon>
        <taxon>Chalcidoidea</taxon>
        <taxon>Aphelinidae</taxon>
        <taxon>Aphelininae</taxon>
        <taxon>Eretmocerus</taxon>
    </lineage>
</organism>
<evidence type="ECO:0000313" key="2">
    <source>
        <dbReference type="Proteomes" id="UP001239111"/>
    </source>
</evidence>
<reference evidence="1" key="1">
    <citation type="submission" date="2023-04" db="EMBL/GenBank/DDBJ databases">
        <title>A chromosome-level genome assembly of the parasitoid wasp Eretmocerus hayati.</title>
        <authorList>
            <person name="Zhong Y."/>
            <person name="Liu S."/>
            <person name="Liu Y."/>
        </authorList>
    </citation>
    <scope>NUCLEOTIDE SEQUENCE</scope>
    <source>
        <strain evidence="1">ZJU_SS_LIU_2023</strain>
    </source>
</reference>
<name>A0ACC2PUG1_9HYME</name>
<evidence type="ECO:0000313" key="1">
    <source>
        <dbReference type="EMBL" id="KAJ8687065.1"/>
    </source>
</evidence>
<dbReference type="Proteomes" id="UP001239111">
    <property type="component" value="Chromosome 1"/>
</dbReference>